<dbReference type="Pfam" id="PF01943">
    <property type="entry name" value="Polysacc_synt"/>
    <property type="match status" value="1"/>
</dbReference>
<reference evidence="7 8" key="1">
    <citation type="submission" date="2017-09" db="EMBL/GenBank/DDBJ databases">
        <title>Depth-based differentiation of microbial function through sediment-hosted aquifers and enrichment of novel symbionts in the deep terrestrial subsurface.</title>
        <authorList>
            <person name="Probst A.J."/>
            <person name="Ladd B."/>
            <person name="Jarett J.K."/>
            <person name="Geller-Mcgrath D.E."/>
            <person name="Sieber C.M."/>
            <person name="Emerson J.B."/>
            <person name="Anantharaman K."/>
            <person name="Thomas B.C."/>
            <person name="Malmstrom R."/>
            <person name="Stieglmeier M."/>
            <person name="Klingl A."/>
            <person name="Woyke T."/>
            <person name="Ryan C.M."/>
            <person name="Banfield J.F."/>
        </authorList>
    </citation>
    <scope>NUCLEOTIDE SEQUENCE [LARGE SCALE GENOMIC DNA]</scope>
    <source>
        <strain evidence="7">CG11_big_fil_rev_8_21_14_0_20_35_14</strain>
    </source>
</reference>
<protein>
    <recommendedName>
        <fullName evidence="9">Flippase</fullName>
    </recommendedName>
</protein>
<feature type="non-terminal residue" evidence="7">
    <location>
        <position position="79"/>
    </location>
</feature>
<comment type="subcellular location">
    <subcellularLocation>
        <location evidence="1">Cell membrane</location>
        <topology evidence="1">Multi-pass membrane protein</topology>
    </subcellularLocation>
</comment>
<gene>
    <name evidence="7" type="ORF">COV57_03580</name>
</gene>
<dbReference type="PANTHER" id="PTHR30250">
    <property type="entry name" value="PST FAMILY PREDICTED COLANIC ACID TRANSPORTER"/>
    <property type="match status" value="1"/>
</dbReference>
<evidence type="ECO:0000313" key="8">
    <source>
        <dbReference type="Proteomes" id="UP000229893"/>
    </source>
</evidence>
<feature type="transmembrane region" description="Helical" evidence="6">
    <location>
        <begin position="54"/>
        <end position="73"/>
    </location>
</feature>
<evidence type="ECO:0000256" key="6">
    <source>
        <dbReference type="SAM" id="Phobius"/>
    </source>
</evidence>
<evidence type="ECO:0000313" key="7">
    <source>
        <dbReference type="EMBL" id="PIR04599.1"/>
    </source>
</evidence>
<dbReference type="EMBL" id="PCWO01000051">
    <property type="protein sequence ID" value="PIR04599.1"/>
    <property type="molecule type" value="Genomic_DNA"/>
</dbReference>
<organism evidence="7 8">
    <name type="scientific">Candidatus Liptonbacteria bacterium CG11_big_fil_rev_8_21_14_0_20_35_14</name>
    <dbReference type="NCBI Taxonomy" id="1974634"/>
    <lineage>
        <taxon>Bacteria</taxon>
        <taxon>Candidatus Liptoniibacteriota</taxon>
    </lineage>
</organism>
<keyword evidence="2" id="KW-1003">Cell membrane</keyword>
<accession>A0A2H0N6R7</accession>
<feature type="transmembrane region" description="Helical" evidence="6">
    <location>
        <begin position="21"/>
        <end position="42"/>
    </location>
</feature>
<dbReference type="InterPro" id="IPR050833">
    <property type="entry name" value="Poly_Biosynth_Transport"/>
</dbReference>
<comment type="caution">
    <text evidence="7">The sequence shown here is derived from an EMBL/GenBank/DDBJ whole genome shotgun (WGS) entry which is preliminary data.</text>
</comment>
<evidence type="ECO:0000256" key="2">
    <source>
        <dbReference type="ARBA" id="ARBA00022475"/>
    </source>
</evidence>
<dbReference type="GO" id="GO:0005886">
    <property type="term" value="C:plasma membrane"/>
    <property type="evidence" value="ECO:0007669"/>
    <property type="project" value="UniProtKB-SubCell"/>
</dbReference>
<evidence type="ECO:0000256" key="4">
    <source>
        <dbReference type="ARBA" id="ARBA00022989"/>
    </source>
</evidence>
<dbReference type="Proteomes" id="UP000229893">
    <property type="component" value="Unassembled WGS sequence"/>
</dbReference>
<keyword evidence="5 6" id="KW-0472">Membrane</keyword>
<dbReference type="InterPro" id="IPR002797">
    <property type="entry name" value="Polysacc_synth"/>
</dbReference>
<evidence type="ECO:0000256" key="3">
    <source>
        <dbReference type="ARBA" id="ARBA00022692"/>
    </source>
</evidence>
<sequence>MSALKNLLFNNTSDKQTIIKNTLWLSIGQVIGRLVRVLIIIYAARILGAESYGAFSYALSIAALLSILADLGINGTIVR</sequence>
<dbReference type="PANTHER" id="PTHR30250:SF11">
    <property type="entry name" value="O-ANTIGEN TRANSPORTER-RELATED"/>
    <property type="match status" value="1"/>
</dbReference>
<evidence type="ECO:0008006" key="9">
    <source>
        <dbReference type="Google" id="ProtNLM"/>
    </source>
</evidence>
<name>A0A2H0N6R7_9BACT</name>
<dbReference type="AlphaFoldDB" id="A0A2H0N6R7"/>
<keyword evidence="4 6" id="KW-1133">Transmembrane helix</keyword>
<proteinExistence type="predicted"/>
<evidence type="ECO:0000256" key="1">
    <source>
        <dbReference type="ARBA" id="ARBA00004651"/>
    </source>
</evidence>
<keyword evidence="3 6" id="KW-0812">Transmembrane</keyword>
<evidence type="ECO:0000256" key="5">
    <source>
        <dbReference type="ARBA" id="ARBA00023136"/>
    </source>
</evidence>